<dbReference type="GO" id="GO:0016787">
    <property type="term" value="F:hydrolase activity"/>
    <property type="evidence" value="ECO:0007669"/>
    <property type="project" value="UniProtKB-KW"/>
</dbReference>
<evidence type="ECO:0000313" key="2">
    <source>
        <dbReference type="Proteomes" id="UP001620295"/>
    </source>
</evidence>
<name>A0ABW8M2J4_9ACTN</name>
<dbReference type="Pfam" id="PF04199">
    <property type="entry name" value="Cyclase"/>
    <property type="match status" value="1"/>
</dbReference>
<accession>A0ABW8M2J4</accession>
<dbReference type="Proteomes" id="UP001620295">
    <property type="component" value="Unassembled WGS sequence"/>
</dbReference>
<reference evidence="1 2" key="1">
    <citation type="submission" date="2024-11" db="EMBL/GenBank/DDBJ databases">
        <title>The Natural Products Discovery Center: Release of the First 8490 Sequenced Strains for Exploring Actinobacteria Biosynthetic Diversity.</title>
        <authorList>
            <person name="Kalkreuter E."/>
            <person name="Kautsar S.A."/>
            <person name="Yang D."/>
            <person name="Bader C.D."/>
            <person name="Teijaro C.N."/>
            <person name="Fluegel L."/>
            <person name="Davis C.M."/>
            <person name="Simpson J.R."/>
            <person name="Lauterbach L."/>
            <person name="Steele A.D."/>
            <person name="Gui C."/>
            <person name="Meng S."/>
            <person name="Li G."/>
            <person name="Viehrig K."/>
            <person name="Ye F."/>
            <person name="Su P."/>
            <person name="Kiefer A.F."/>
            <person name="Nichols A."/>
            <person name="Cepeda A.J."/>
            <person name="Yan W."/>
            <person name="Fan B."/>
            <person name="Jiang Y."/>
            <person name="Adhikari A."/>
            <person name="Zheng C.-J."/>
            <person name="Schuster L."/>
            <person name="Cowan T.M."/>
            <person name="Smanski M.J."/>
            <person name="Chevrette M.G."/>
            <person name="De Carvalho L.P.S."/>
            <person name="Shen B."/>
        </authorList>
    </citation>
    <scope>NUCLEOTIDE SEQUENCE [LARGE SCALE GENOMIC DNA]</scope>
    <source>
        <strain evidence="1 2">NPDC020863</strain>
    </source>
</reference>
<keyword evidence="2" id="KW-1185">Reference proteome</keyword>
<dbReference type="RefSeq" id="WP_358630392.1">
    <property type="nucleotide sequence ID" value="NZ_JBFAEV010000002.1"/>
</dbReference>
<evidence type="ECO:0000313" key="1">
    <source>
        <dbReference type="EMBL" id="MFK4272392.1"/>
    </source>
</evidence>
<dbReference type="InterPro" id="IPR037175">
    <property type="entry name" value="KFase_sf"/>
</dbReference>
<organism evidence="1 2">
    <name type="scientific">Streptomyces milbemycinicus</name>
    <dbReference type="NCBI Taxonomy" id="476552"/>
    <lineage>
        <taxon>Bacteria</taxon>
        <taxon>Bacillati</taxon>
        <taxon>Actinomycetota</taxon>
        <taxon>Actinomycetes</taxon>
        <taxon>Kitasatosporales</taxon>
        <taxon>Streptomycetaceae</taxon>
        <taxon>Streptomyces</taxon>
    </lineage>
</organism>
<dbReference type="SUPFAM" id="SSF102198">
    <property type="entry name" value="Putative cyclase"/>
    <property type="match status" value="1"/>
</dbReference>
<comment type="caution">
    <text evidence="1">The sequence shown here is derived from an EMBL/GenBank/DDBJ whole genome shotgun (WGS) entry which is preliminary data.</text>
</comment>
<dbReference type="EC" id="3.5.-.-" evidence="1"/>
<sequence length="262" mass="28587">MSDSSPHHTSTAPGLWPAYRELIGRATYTDLTHAFHPGQPHFPAFPDERREMVFDMDRGDGFNVHQYTIVGQWGTHVDPPVHFVAGARTLDHIPVAEMVLPLVVLDISERVAADPDATPTLDDVAAWEARHGAVPAGSFVALRTGWSRRWPDRDAMANKDAAGVSHAPGWSAEVLRHLFEEAGVTAIGHEQTDTDPGSATSAGDFSLERYVLARDRWQIELMANLDQVPEAGALIVATWPKPQGGSGFPARVFALCPNDMND</sequence>
<dbReference type="InterPro" id="IPR007325">
    <property type="entry name" value="KFase/CYL"/>
</dbReference>
<dbReference type="EMBL" id="JBJDQH010000026">
    <property type="protein sequence ID" value="MFK4272392.1"/>
    <property type="molecule type" value="Genomic_DNA"/>
</dbReference>
<keyword evidence="1" id="KW-0378">Hydrolase</keyword>
<dbReference type="PANTHER" id="PTHR43564">
    <property type="entry name" value="KYNURENINE FORMAMIDASE-LIKE PROTEIN"/>
    <property type="match status" value="1"/>
</dbReference>
<gene>
    <name evidence="1" type="ORF">ACI2L5_47050</name>
</gene>
<dbReference type="Gene3D" id="3.50.30.50">
    <property type="entry name" value="Putative cyclase"/>
    <property type="match status" value="1"/>
</dbReference>
<proteinExistence type="predicted"/>
<dbReference type="PANTHER" id="PTHR43564:SF2">
    <property type="entry name" value="BLR6059 PROTEIN"/>
    <property type="match status" value="1"/>
</dbReference>
<protein>
    <submittedName>
        <fullName evidence="1">Cyclase family protein</fullName>
        <ecNumber evidence="1">3.5.-.-</ecNumber>
    </submittedName>
</protein>